<reference evidence="2 3" key="1">
    <citation type="submission" date="2016-11" db="EMBL/GenBank/DDBJ databases">
        <authorList>
            <person name="Jaros S."/>
            <person name="Januszkiewicz K."/>
            <person name="Wedrychowicz H."/>
        </authorList>
    </citation>
    <scope>NUCLEOTIDE SEQUENCE [LARGE SCALE GENOMIC DNA]</scope>
    <source>
        <strain evidence="2 3">DSM 45408</strain>
    </source>
</reference>
<accession>A0A1M5R1U2</accession>
<dbReference type="OrthoDB" id="147125at2"/>
<feature type="transmembrane region" description="Helical" evidence="1">
    <location>
        <begin position="177"/>
        <end position="198"/>
    </location>
</feature>
<evidence type="ECO:0000313" key="2">
    <source>
        <dbReference type="EMBL" id="SHH20141.1"/>
    </source>
</evidence>
<feature type="transmembrane region" description="Helical" evidence="1">
    <location>
        <begin position="148"/>
        <end position="165"/>
    </location>
</feature>
<protein>
    <submittedName>
        <fullName evidence="2">Putative integral membrane protein TIGR02587</fullName>
    </submittedName>
</protein>
<feature type="transmembrane region" description="Helical" evidence="1">
    <location>
        <begin position="44"/>
        <end position="64"/>
    </location>
</feature>
<name>A0A1M5R1U2_9ACTN</name>
<keyword evidence="3" id="KW-1185">Reference proteome</keyword>
<keyword evidence="1" id="KW-0472">Membrane</keyword>
<dbReference type="RefSeq" id="WP_073422384.1">
    <property type="nucleotide sequence ID" value="NZ_FQVX01000005.1"/>
</dbReference>
<dbReference type="AlphaFoldDB" id="A0A1M5R1U2"/>
<dbReference type="InterPro" id="IPR013416">
    <property type="entry name" value="CHP02587_IM"/>
</dbReference>
<gene>
    <name evidence="2" type="ORF">SAMN05444351_4271</name>
</gene>
<feature type="transmembrane region" description="Helical" evidence="1">
    <location>
        <begin position="110"/>
        <end position="128"/>
    </location>
</feature>
<organism evidence="2 3">
    <name type="scientific">Geodermatophilus nigrescens</name>
    <dbReference type="NCBI Taxonomy" id="1070870"/>
    <lineage>
        <taxon>Bacteria</taxon>
        <taxon>Bacillati</taxon>
        <taxon>Actinomycetota</taxon>
        <taxon>Actinomycetes</taxon>
        <taxon>Geodermatophilales</taxon>
        <taxon>Geodermatophilaceae</taxon>
        <taxon>Geodermatophilus</taxon>
    </lineage>
</organism>
<feature type="transmembrane region" description="Helical" evidence="1">
    <location>
        <begin position="210"/>
        <end position="234"/>
    </location>
</feature>
<dbReference type="InterPro" id="IPR024464">
    <property type="entry name" value="DUF2391"/>
</dbReference>
<dbReference type="NCBIfam" id="TIGR02587">
    <property type="entry name" value="TIGR02587 family membrane protein"/>
    <property type="match status" value="1"/>
</dbReference>
<dbReference type="Pfam" id="PF09622">
    <property type="entry name" value="DUF2391"/>
    <property type="match status" value="1"/>
</dbReference>
<dbReference type="STRING" id="1070870.SAMN05444351_4271"/>
<evidence type="ECO:0000256" key="1">
    <source>
        <dbReference type="SAM" id="Phobius"/>
    </source>
</evidence>
<feature type="transmembrane region" description="Helical" evidence="1">
    <location>
        <begin position="17"/>
        <end position="38"/>
    </location>
</feature>
<proteinExistence type="predicted"/>
<evidence type="ECO:0000313" key="3">
    <source>
        <dbReference type="Proteomes" id="UP000184471"/>
    </source>
</evidence>
<keyword evidence="1" id="KW-1133">Transmembrane helix</keyword>
<feature type="transmembrane region" description="Helical" evidence="1">
    <location>
        <begin position="76"/>
        <end position="104"/>
    </location>
</feature>
<dbReference type="Proteomes" id="UP000184471">
    <property type="component" value="Unassembled WGS sequence"/>
</dbReference>
<dbReference type="EMBL" id="FQVX01000005">
    <property type="protein sequence ID" value="SHH20141.1"/>
    <property type="molecule type" value="Genomic_DNA"/>
</dbReference>
<sequence>MATESEGRVLLQGTGRALGGALLFASPIFMTMEVWQLGLVVPRYRLALLTLATVVLVLLLTRFFGATTAREGWRGIVTDAGIAVVMAAVAATLVLTALAVLSPLPEWRDALSVLAIELLPAAVGASYARGQLGRTARPSRVTGYADELLLMVAGAVVFSANIAPTEEVVLLAARTGPWHALALVGLSLALMHGFVYSVGFKGQEAPTGGVLRTFVVFTVVGYVLTLAVSAYLLWTFGRLDGTGAGAALTQCVVLALPGSLGPAAARLVL</sequence>
<keyword evidence="1" id="KW-0812">Transmembrane</keyword>